<gene>
    <name evidence="2" type="ORF">HNQ36_001085</name>
</gene>
<feature type="region of interest" description="Disordered" evidence="1">
    <location>
        <begin position="769"/>
        <end position="798"/>
    </location>
</feature>
<dbReference type="Proteomes" id="UP000521227">
    <property type="component" value="Unassembled WGS sequence"/>
</dbReference>
<organism evidence="2 3">
    <name type="scientific">Afipia massiliensis</name>
    <dbReference type="NCBI Taxonomy" id="211460"/>
    <lineage>
        <taxon>Bacteria</taxon>
        <taxon>Pseudomonadati</taxon>
        <taxon>Pseudomonadota</taxon>
        <taxon>Alphaproteobacteria</taxon>
        <taxon>Hyphomicrobiales</taxon>
        <taxon>Nitrobacteraceae</taxon>
        <taxon>Afipia</taxon>
    </lineage>
</organism>
<feature type="compositionally biased region" description="Acidic residues" evidence="1">
    <location>
        <begin position="1"/>
        <end position="17"/>
    </location>
</feature>
<sequence>MTDATMSDEIEDLEEGSGGDSSSALAEPKSSKLWLDKITEAERIFRTYQDKADSIDKLYANLERLSKTERDREFQLFWANIEVLKPSIYSRAPVPVVVPLFKDRKPLVRTTAELLERCAIVGFKGEQINDVMLGIRDDLVINARGQAWLRYEAASKNGKVAERVCIDHADRKDFLHDPARGWKEVDWVAKRSWLAKSAMRKRFKKTSGDAYKNATYSVRTDDADSDDGKQKAGVWELWCKSQNKVVWVGEGCDVVLDEGKPHLQLEGFFPCPKPAYATLQRRSLIPVPDAVFYKDQLEEINELTSRIAALSDALRVRGFYPAGAGDIGDAIEAAIKNTSDNQVLVPISNWTALGGSAPKDTIVWLPLEQIATTITQCVTLRKELMEDVYQVTGLSDIMRGQTEASETLGAQKLKSQYGSVRIRDKQAEMVRIALDITQISAEIMAENFSPATLLEMSQLDIPTDAMIAAQVAPIEQQILAVLAQVEKAKTDPQLQQQAQQNPQQAQQLLTQAKQQVDGLKGQIDKLKQTPTIEAVMKLLRSQRTRAFTLDIETDSTIQPDEDAAKQRATEFVTAVGGFMEKTLPLVAAQPQAAELAAELLKYVAGQFRAGRQLEGVIDEFADRMKQVASQPKPPDPEVVKAQAKAQQDAEAAKVDNAERMANAQKTTLEAQTNAANAESERKINEQREADASEARRMERMDKSRLTDKQIELLDAKRADEAERHAQEMTKGDLALEKLDREIEHVGIKTEATTAAADAKLDVIDAEADAAAAGDGSEPAPPAPRKPRAARQPRAAGSYKRPHDLMADMLSTFTDQMAQQNAALVSALTAPKMIVSDSQGNPIGVQTAGAN</sequence>
<evidence type="ECO:0000313" key="2">
    <source>
        <dbReference type="EMBL" id="MBB5051131.1"/>
    </source>
</evidence>
<dbReference type="AlphaFoldDB" id="A0A840MZU4"/>
<feature type="compositionally biased region" description="Basic and acidic residues" evidence="1">
    <location>
        <begin position="678"/>
        <end position="703"/>
    </location>
</feature>
<feature type="region of interest" description="Disordered" evidence="1">
    <location>
        <begin position="669"/>
        <end position="703"/>
    </location>
</feature>
<proteinExistence type="predicted"/>
<evidence type="ECO:0008006" key="4">
    <source>
        <dbReference type="Google" id="ProtNLM"/>
    </source>
</evidence>
<dbReference type="RefSeq" id="WP_184082918.1">
    <property type="nucleotide sequence ID" value="NZ_JACHIJ010000002.1"/>
</dbReference>
<comment type="caution">
    <text evidence="2">The sequence shown here is derived from an EMBL/GenBank/DDBJ whole genome shotgun (WGS) entry which is preliminary data.</text>
</comment>
<dbReference type="EMBL" id="JACHIJ010000002">
    <property type="protein sequence ID" value="MBB5051131.1"/>
    <property type="molecule type" value="Genomic_DNA"/>
</dbReference>
<accession>A0A840MZU4</accession>
<reference evidence="2 3" key="1">
    <citation type="submission" date="2020-08" db="EMBL/GenBank/DDBJ databases">
        <title>Genomic Encyclopedia of Type Strains, Phase IV (KMG-IV): sequencing the most valuable type-strain genomes for metagenomic binning, comparative biology and taxonomic classification.</title>
        <authorList>
            <person name="Goeker M."/>
        </authorList>
    </citation>
    <scope>NUCLEOTIDE SEQUENCE [LARGE SCALE GENOMIC DNA]</scope>
    <source>
        <strain evidence="2 3">DSM 17498</strain>
    </source>
</reference>
<evidence type="ECO:0000313" key="3">
    <source>
        <dbReference type="Proteomes" id="UP000521227"/>
    </source>
</evidence>
<feature type="region of interest" description="Disordered" evidence="1">
    <location>
        <begin position="1"/>
        <end position="28"/>
    </location>
</feature>
<name>A0A840MZU4_9BRAD</name>
<protein>
    <recommendedName>
        <fullName evidence="4">Portal protein</fullName>
    </recommendedName>
</protein>
<evidence type="ECO:0000256" key="1">
    <source>
        <dbReference type="SAM" id="MobiDB-lite"/>
    </source>
</evidence>